<name>A0A4C1SYQ4_EUMVA</name>
<accession>A0A4C1SYQ4</accession>
<sequence length="281" mass="31868">MPRRRRGPSDARAESSLVSALSVFGRCATATARPSERDRTTVNNSNAPEAIGVKLFDKQTADELCMKLFETNDVPPSSVEAPVGKTRVKTPRAPLQPFPSPVERFQPTSVCPRLSVGIAHTFRTKHLPRERILLIIRNPSESSAPAAVSRRSANFINSSKCKFKNDYKKNKDENRTARRRPPGELLRENVFLVPGKFRRSSGRRGGRFRPPVRRLLSDGRRRPRGVAADTHRPRRSRLKKRRKIRIEARRLWLSLICTSVMDIRLSALLPKAMFLVQCSQE</sequence>
<evidence type="ECO:0000313" key="1">
    <source>
        <dbReference type="EMBL" id="GBP07329.1"/>
    </source>
</evidence>
<dbReference type="Proteomes" id="UP000299102">
    <property type="component" value="Unassembled WGS sequence"/>
</dbReference>
<reference evidence="1 2" key="1">
    <citation type="journal article" date="2019" name="Commun. Biol.">
        <title>The bagworm genome reveals a unique fibroin gene that provides high tensile strength.</title>
        <authorList>
            <person name="Kono N."/>
            <person name="Nakamura H."/>
            <person name="Ohtoshi R."/>
            <person name="Tomita M."/>
            <person name="Numata K."/>
            <person name="Arakawa K."/>
        </authorList>
    </citation>
    <scope>NUCLEOTIDE SEQUENCE [LARGE SCALE GENOMIC DNA]</scope>
</reference>
<proteinExistence type="predicted"/>
<organism evidence="1 2">
    <name type="scientific">Eumeta variegata</name>
    <name type="common">Bagworm moth</name>
    <name type="synonym">Eumeta japonica</name>
    <dbReference type="NCBI Taxonomy" id="151549"/>
    <lineage>
        <taxon>Eukaryota</taxon>
        <taxon>Metazoa</taxon>
        <taxon>Ecdysozoa</taxon>
        <taxon>Arthropoda</taxon>
        <taxon>Hexapoda</taxon>
        <taxon>Insecta</taxon>
        <taxon>Pterygota</taxon>
        <taxon>Neoptera</taxon>
        <taxon>Endopterygota</taxon>
        <taxon>Lepidoptera</taxon>
        <taxon>Glossata</taxon>
        <taxon>Ditrysia</taxon>
        <taxon>Tineoidea</taxon>
        <taxon>Psychidae</taxon>
        <taxon>Oiketicinae</taxon>
        <taxon>Eumeta</taxon>
    </lineage>
</organism>
<dbReference type="AlphaFoldDB" id="A0A4C1SYQ4"/>
<keyword evidence="2" id="KW-1185">Reference proteome</keyword>
<protein>
    <submittedName>
        <fullName evidence="1">Uncharacterized protein</fullName>
    </submittedName>
</protein>
<gene>
    <name evidence="1" type="ORF">EVAR_4725_1</name>
</gene>
<comment type="caution">
    <text evidence="1">The sequence shown here is derived from an EMBL/GenBank/DDBJ whole genome shotgun (WGS) entry which is preliminary data.</text>
</comment>
<evidence type="ECO:0000313" key="2">
    <source>
        <dbReference type="Proteomes" id="UP000299102"/>
    </source>
</evidence>
<dbReference type="EMBL" id="BGZK01000026">
    <property type="protein sequence ID" value="GBP07329.1"/>
    <property type="molecule type" value="Genomic_DNA"/>
</dbReference>